<dbReference type="InterPro" id="IPR017911">
    <property type="entry name" value="MacB-like_ATP-bd"/>
</dbReference>
<sequence length="225" mass="24328">MLHLKDIRKTFTADGISTEVLKGVSVDVAEGEFVCIVGKSGSGKSTLMNIMSTLLEPDSGSIVFKDQDLTAASSAQINNTRKNDFSVIFQAYHLFPYLTAVENVLLPYMHGLKPISREVREQAQEVLKRVGLSGKENRLPGKLSGGEQQRVAIARALIKKPSVLFADEPTGSLDSKTGMDIIELLKELNSGGLAVVMVTHSPEYARAGHTIISMEDGLVSGIEKI</sequence>
<evidence type="ECO:0000256" key="3">
    <source>
        <dbReference type="ARBA" id="ARBA00022840"/>
    </source>
</evidence>
<dbReference type="AlphaFoldDB" id="A0A4R1K9F9"/>
<accession>A0A4R1K9F9</accession>
<dbReference type="GO" id="GO:0016887">
    <property type="term" value="F:ATP hydrolysis activity"/>
    <property type="evidence" value="ECO:0007669"/>
    <property type="project" value="InterPro"/>
</dbReference>
<gene>
    <name evidence="6" type="ORF">C8D98_1908</name>
</gene>
<dbReference type="PROSITE" id="PS50893">
    <property type="entry name" value="ABC_TRANSPORTER_2"/>
    <property type="match status" value="1"/>
</dbReference>
<dbReference type="InterPro" id="IPR015854">
    <property type="entry name" value="ABC_transpr_LolD-like"/>
</dbReference>
<keyword evidence="2" id="KW-0547">Nucleotide-binding</keyword>
<dbReference type="InterPro" id="IPR017871">
    <property type="entry name" value="ABC_transporter-like_CS"/>
</dbReference>
<protein>
    <submittedName>
        <fullName evidence="6">Putative ABC transport system ATP-binding protein</fullName>
    </submittedName>
</protein>
<evidence type="ECO:0000313" key="6">
    <source>
        <dbReference type="EMBL" id="TCK61026.1"/>
    </source>
</evidence>
<dbReference type="GO" id="GO:0005524">
    <property type="term" value="F:ATP binding"/>
    <property type="evidence" value="ECO:0007669"/>
    <property type="project" value="UniProtKB-KW"/>
</dbReference>
<reference evidence="6 7" key="1">
    <citation type="submission" date="2019-03" db="EMBL/GenBank/DDBJ databases">
        <title>Genomic Encyclopedia of Type Strains, Phase IV (KMG-IV): sequencing the most valuable type-strain genomes for metagenomic binning, comparative biology and taxonomic classification.</title>
        <authorList>
            <person name="Goeker M."/>
        </authorList>
    </citation>
    <scope>NUCLEOTIDE SEQUENCE [LARGE SCALE GENOMIC DNA]</scope>
    <source>
        <strain evidence="6 7">DSM 24984</strain>
    </source>
</reference>
<dbReference type="InterPro" id="IPR003593">
    <property type="entry name" value="AAA+_ATPase"/>
</dbReference>
<dbReference type="PANTHER" id="PTHR24220">
    <property type="entry name" value="IMPORT ATP-BINDING PROTEIN"/>
    <property type="match status" value="1"/>
</dbReference>
<keyword evidence="3 6" id="KW-0067">ATP-binding</keyword>
<dbReference type="SUPFAM" id="SSF52540">
    <property type="entry name" value="P-loop containing nucleoside triphosphate hydrolases"/>
    <property type="match status" value="1"/>
</dbReference>
<keyword evidence="7" id="KW-1185">Reference proteome</keyword>
<dbReference type="PANTHER" id="PTHR24220:SF86">
    <property type="entry name" value="ABC TRANSPORTER ABCH.1"/>
    <property type="match status" value="1"/>
</dbReference>
<dbReference type="PROSITE" id="PS00211">
    <property type="entry name" value="ABC_TRANSPORTER_1"/>
    <property type="match status" value="1"/>
</dbReference>
<dbReference type="GO" id="GO:0022857">
    <property type="term" value="F:transmembrane transporter activity"/>
    <property type="evidence" value="ECO:0007669"/>
    <property type="project" value="UniProtKB-ARBA"/>
</dbReference>
<dbReference type="InterPro" id="IPR027417">
    <property type="entry name" value="P-loop_NTPase"/>
</dbReference>
<evidence type="ECO:0000259" key="5">
    <source>
        <dbReference type="PROSITE" id="PS50893"/>
    </source>
</evidence>
<dbReference type="FunFam" id="3.40.50.300:FF:000032">
    <property type="entry name" value="Export ABC transporter ATP-binding protein"/>
    <property type="match status" value="1"/>
</dbReference>
<dbReference type="SMART" id="SM00382">
    <property type="entry name" value="AAA"/>
    <property type="match status" value="1"/>
</dbReference>
<dbReference type="Pfam" id="PF00005">
    <property type="entry name" value="ABC_tran"/>
    <property type="match status" value="1"/>
</dbReference>
<proteinExistence type="inferred from homology"/>
<dbReference type="RefSeq" id="WP_132873879.1">
    <property type="nucleotide sequence ID" value="NZ_SMGG01000004.1"/>
</dbReference>
<dbReference type="OrthoDB" id="9802264at2"/>
<keyword evidence="1" id="KW-0813">Transport</keyword>
<dbReference type="GO" id="GO:0005886">
    <property type="term" value="C:plasma membrane"/>
    <property type="evidence" value="ECO:0007669"/>
    <property type="project" value="TreeGrafter"/>
</dbReference>
<dbReference type="GO" id="GO:0098796">
    <property type="term" value="C:membrane protein complex"/>
    <property type="evidence" value="ECO:0007669"/>
    <property type="project" value="UniProtKB-ARBA"/>
</dbReference>
<dbReference type="CDD" id="cd03255">
    <property type="entry name" value="ABC_MJ0796_LolCDE_FtsE"/>
    <property type="match status" value="1"/>
</dbReference>
<comment type="caution">
    <text evidence="6">The sequence shown here is derived from an EMBL/GenBank/DDBJ whole genome shotgun (WGS) entry which is preliminary data.</text>
</comment>
<organism evidence="6 7">
    <name type="scientific">Seleniivibrio woodruffii</name>
    <dbReference type="NCBI Taxonomy" id="1078050"/>
    <lineage>
        <taxon>Bacteria</taxon>
        <taxon>Pseudomonadati</taxon>
        <taxon>Deferribacterota</taxon>
        <taxon>Deferribacteres</taxon>
        <taxon>Deferribacterales</taxon>
        <taxon>Geovibrionaceae</taxon>
        <taxon>Seleniivibrio</taxon>
    </lineage>
</organism>
<evidence type="ECO:0000256" key="4">
    <source>
        <dbReference type="ARBA" id="ARBA00038388"/>
    </source>
</evidence>
<comment type="similarity">
    <text evidence="4">Belongs to the ABC transporter superfamily. Macrolide exporter (TC 3.A.1.122) family.</text>
</comment>
<evidence type="ECO:0000313" key="7">
    <source>
        <dbReference type="Proteomes" id="UP000294614"/>
    </source>
</evidence>
<evidence type="ECO:0000256" key="2">
    <source>
        <dbReference type="ARBA" id="ARBA00022741"/>
    </source>
</evidence>
<evidence type="ECO:0000256" key="1">
    <source>
        <dbReference type="ARBA" id="ARBA00022448"/>
    </source>
</evidence>
<dbReference type="Gene3D" id="3.40.50.300">
    <property type="entry name" value="P-loop containing nucleotide triphosphate hydrolases"/>
    <property type="match status" value="1"/>
</dbReference>
<dbReference type="InterPro" id="IPR003439">
    <property type="entry name" value="ABC_transporter-like_ATP-bd"/>
</dbReference>
<name>A0A4R1K9F9_9BACT</name>
<dbReference type="EMBL" id="SMGG01000004">
    <property type="protein sequence ID" value="TCK61026.1"/>
    <property type="molecule type" value="Genomic_DNA"/>
</dbReference>
<feature type="domain" description="ABC transporter" evidence="5">
    <location>
        <begin position="2"/>
        <end position="225"/>
    </location>
</feature>
<dbReference type="Proteomes" id="UP000294614">
    <property type="component" value="Unassembled WGS sequence"/>
</dbReference>